<dbReference type="OrthoDB" id="291270at2"/>
<protein>
    <recommendedName>
        <fullName evidence="5">Ribonuclease VapC</fullName>
        <shortName evidence="5">RNase VapC</shortName>
        <ecNumber evidence="5">3.1.-.-</ecNumber>
    </recommendedName>
    <alternativeName>
        <fullName evidence="5">Toxin VapC</fullName>
    </alternativeName>
</protein>
<keyword evidence="5" id="KW-0800">Toxin</keyword>
<dbReference type="InterPro" id="IPR002716">
    <property type="entry name" value="PIN_dom"/>
</dbReference>
<reference evidence="7 8" key="1">
    <citation type="submission" date="2019-08" db="EMBL/GenBank/DDBJ databases">
        <title>Deep-cultivation of Planctomycetes and their phenomic and genomic characterization uncovers novel biology.</title>
        <authorList>
            <person name="Wiegand S."/>
            <person name="Jogler M."/>
            <person name="Boedeker C."/>
            <person name="Pinto D."/>
            <person name="Vollmers J."/>
            <person name="Rivas-Marin E."/>
            <person name="Kohn T."/>
            <person name="Peeters S.H."/>
            <person name="Heuer A."/>
            <person name="Rast P."/>
            <person name="Oberbeckmann S."/>
            <person name="Bunk B."/>
            <person name="Jeske O."/>
            <person name="Meyerdierks A."/>
            <person name="Storesund J.E."/>
            <person name="Kallscheuer N."/>
            <person name="Luecker S."/>
            <person name="Lage O.M."/>
            <person name="Pohl T."/>
            <person name="Merkel B.J."/>
            <person name="Hornburger P."/>
            <person name="Mueller R.-W."/>
            <person name="Bruemmer F."/>
            <person name="Labrenz M."/>
            <person name="Spormann A.M."/>
            <person name="Op den Camp H."/>
            <person name="Overmann J."/>
            <person name="Amann R."/>
            <person name="Jetten M.S.M."/>
            <person name="Mascher T."/>
            <person name="Medema M.H."/>
            <person name="Devos D.P."/>
            <person name="Kaster A.-K."/>
            <person name="Ovreas L."/>
            <person name="Rohde M."/>
            <person name="Galperin M.Y."/>
            <person name="Jogler C."/>
        </authorList>
    </citation>
    <scope>NUCLEOTIDE SEQUENCE [LARGE SCALE GENOMIC DNA]</scope>
    <source>
        <strain evidence="7 8">OJF2</strain>
    </source>
</reference>
<evidence type="ECO:0000313" key="7">
    <source>
        <dbReference type="EMBL" id="QEH38800.1"/>
    </source>
</evidence>
<evidence type="ECO:0000259" key="6">
    <source>
        <dbReference type="Pfam" id="PF01850"/>
    </source>
</evidence>
<evidence type="ECO:0000256" key="1">
    <source>
        <dbReference type="ARBA" id="ARBA00022649"/>
    </source>
</evidence>
<dbReference type="InterPro" id="IPR022907">
    <property type="entry name" value="VapC_family"/>
</dbReference>
<dbReference type="SUPFAM" id="SSF88723">
    <property type="entry name" value="PIN domain-like"/>
    <property type="match status" value="1"/>
</dbReference>
<dbReference type="GO" id="GO:0016787">
    <property type="term" value="F:hydrolase activity"/>
    <property type="evidence" value="ECO:0007669"/>
    <property type="project" value="UniProtKB-KW"/>
</dbReference>
<feature type="binding site" evidence="5">
    <location>
        <position position="109"/>
    </location>
    <ligand>
        <name>Mg(2+)</name>
        <dbReference type="ChEBI" id="CHEBI:18420"/>
    </ligand>
</feature>
<keyword evidence="3 5" id="KW-0479">Metal-binding</keyword>
<keyword evidence="7" id="KW-0255">Endonuclease</keyword>
<keyword evidence="5" id="KW-0460">Magnesium</keyword>
<feature type="binding site" evidence="5">
    <location>
        <position position="6"/>
    </location>
    <ligand>
        <name>Mg(2+)</name>
        <dbReference type="ChEBI" id="CHEBI:18420"/>
    </ligand>
</feature>
<accession>A0A5B9WFX7</accession>
<dbReference type="Pfam" id="PF01850">
    <property type="entry name" value="PIN"/>
    <property type="match status" value="1"/>
</dbReference>
<keyword evidence="2 5" id="KW-0540">Nuclease</keyword>
<dbReference type="EC" id="3.1.-.-" evidence="5"/>
<comment type="function">
    <text evidence="5">Toxic component of a toxin-antitoxin (TA) system. An RNase.</text>
</comment>
<dbReference type="GO" id="GO:0090729">
    <property type="term" value="F:toxin activity"/>
    <property type="evidence" value="ECO:0007669"/>
    <property type="project" value="UniProtKB-KW"/>
</dbReference>
<proteinExistence type="inferred from homology"/>
<dbReference type="AlphaFoldDB" id="A0A5B9WFX7"/>
<dbReference type="GO" id="GO:0004519">
    <property type="term" value="F:endonuclease activity"/>
    <property type="evidence" value="ECO:0007669"/>
    <property type="project" value="UniProtKB-KW"/>
</dbReference>
<keyword evidence="4 5" id="KW-0378">Hydrolase</keyword>
<comment type="similarity">
    <text evidence="5">Belongs to the PINc/VapC protein family.</text>
</comment>
<dbReference type="RefSeq" id="WP_148598201.1">
    <property type="nucleotide sequence ID" value="NZ_CP042997.1"/>
</dbReference>
<evidence type="ECO:0000256" key="2">
    <source>
        <dbReference type="ARBA" id="ARBA00022722"/>
    </source>
</evidence>
<feature type="domain" description="PIN" evidence="6">
    <location>
        <begin position="3"/>
        <end position="136"/>
    </location>
</feature>
<dbReference type="Proteomes" id="UP000324233">
    <property type="component" value="Chromosome"/>
</dbReference>
<dbReference type="HAMAP" id="MF_00265">
    <property type="entry name" value="VapC_Nob1"/>
    <property type="match status" value="1"/>
</dbReference>
<dbReference type="Gene3D" id="3.40.50.1010">
    <property type="entry name" value="5'-nuclease"/>
    <property type="match status" value="1"/>
</dbReference>
<comment type="cofactor">
    <cofactor evidence="5">
        <name>Mg(2+)</name>
        <dbReference type="ChEBI" id="CHEBI:18420"/>
    </cofactor>
</comment>
<dbReference type="GO" id="GO:0000287">
    <property type="term" value="F:magnesium ion binding"/>
    <property type="evidence" value="ECO:0007669"/>
    <property type="project" value="UniProtKB-UniRule"/>
</dbReference>
<dbReference type="InterPro" id="IPR029060">
    <property type="entry name" value="PIN-like_dom_sf"/>
</dbReference>
<evidence type="ECO:0000256" key="3">
    <source>
        <dbReference type="ARBA" id="ARBA00022723"/>
    </source>
</evidence>
<gene>
    <name evidence="7" type="primary">vapC_7</name>
    <name evidence="5" type="synonym">vapC</name>
    <name evidence="7" type="ORF">OJF2_74100</name>
</gene>
<evidence type="ECO:0000256" key="5">
    <source>
        <dbReference type="HAMAP-Rule" id="MF_00265"/>
    </source>
</evidence>
<name>A0A5B9WFX7_9BACT</name>
<keyword evidence="1 5" id="KW-1277">Toxin-antitoxin system</keyword>
<evidence type="ECO:0000256" key="4">
    <source>
        <dbReference type="ARBA" id="ARBA00022801"/>
    </source>
</evidence>
<dbReference type="EMBL" id="CP042997">
    <property type="protein sequence ID" value="QEH38800.1"/>
    <property type="molecule type" value="Genomic_DNA"/>
</dbReference>
<keyword evidence="8" id="KW-1185">Reference proteome</keyword>
<evidence type="ECO:0000313" key="8">
    <source>
        <dbReference type="Proteomes" id="UP000324233"/>
    </source>
</evidence>
<dbReference type="GO" id="GO:0004540">
    <property type="term" value="F:RNA nuclease activity"/>
    <property type="evidence" value="ECO:0007669"/>
    <property type="project" value="InterPro"/>
</dbReference>
<sequence>MFVLVDSGFLLRLLETSDPHHSTIRAAVRALRGRADNLVVAPQNLAEFWNVCTRPAAARGGLGLSIADAERRLRAIERLFRVIPDNPAAYPIWRRILISQAVRGVQVHDARLVALMQASGISHILTLNTIDFARYPGVVPIAPTSLVNPSPPPAPPAAP</sequence>
<dbReference type="KEGG" id="agv:OJF2_74100"/>
<organism evidence="7 8">
    <name type="scientific">Aquisphaera giovannonii</name>
    <dbReference type="NCBI Taxonomy" id="406548"/>
    <lineage>
        <taxon>Bacteria</taxon>
        <taxon>Pseudomonadati</taxon>
        <taxon>Planctomycetota</taxon>
        <taxon>Planctomycetia</taxon>
        <taxon>Isosphaerales</taxon>
        <taxon>Isosphaeraceae</taxon>
        <taxon>Aquisphaera</taxon>
    </lineage>
</organism>